<dbReference type="AlphaFoldDB" id="A0A7J4GS55"/>
<comment type="similarity">
    <text evidence="1">Belongs to the carbohydrate kinase PfkB family.</text>
</comment>
<dbReference type="PROSITE" id="PS00584">
    <property type="entry name" value="PFKB_KINASES_2"/>
    <property type="match status" value="1"/>
</dbReference>
<reference evidence="6" key="1">
    <citation type="journal article" date="2019" name="bioRxiv">
        <title>Genome diversification in globally distributed novel marine Proteobacteria is linked to environmental adaptation.</title>
        <authorList>
            <person name="Zhou Z."/>
            <person name="Tran P.Q."/>
            <person name="Kieft K."/>
            <person name="Anantharaman K."/>
        </authorList>
    </citation>
    <scope>NUCLEOTIDE SEQUENCE [LARGE SCALE GENOMIC DNA]</scope>
</reference>
<keyword evidence="2" id="KW-0808">Transferase</keyword>
<evidence type="ECO:0000256" key="1">
    <source>
        <dbReference type="ARBA" id="ARBA00010688"/>
    </source>
</evidence>
<dbReference type="GO" id="GO:0016301">
    <property type="term" value="F:kinase activity"/>
    <property type="evidence" value="ECO:0007669"/>
    <property type="project" value="UniProtKB-KW"/>
</dbReference>
<keyword evidence="3 5" id="KW-0418">Kinase</keyword>
<dbReference type="GO" id="GO:0005829">
    <property type="term" value="C:cytosol"/>
    <property type="evidence" value="ECO:0007669"/>
    <property type="project" value="TreeGrafter"/>
</dbReference>
<dbReference type="Proteomes" id="UP000585802">
    <property type="component" value="Unassembled WGS sequence"/>
</dbReference>
<dbReference type="Gene3D" id="3.40.1190.20">
    <property type="match status" value="1"/>
</dbReference>
<dbReference type="SUPFAM" id="SSF53613">
    <property type="entry name" value="Ribokinase-like"/>
    <property type="match status" value="1"/>
</dbReference>
<comment type="caution">
    <text evidence="5">The sequence shown here is derived from an EMBL/GenBank/DDBJ whole genome shotgun (WGS) entry which is preliminary data.</text>
</comment>
<evidence type="ECO:0000313" key="5">
    <source>
        <dbReference type="EMBL" id="HIF37358.1"/>
    </source>
</evidence>
<dbReference type="PANTHER" id="PTHR10584">
    <property type="entry name" value="SUGAR KINASE"/>
    <property type="match status" value="1"/>
</dbReference>
<proteinExistence type="inferred from homology"/>
<dbReference type="InterPro" id="IPR011611">
    <property type="entry name" value="PfkB_dom"/>
</dbReference>
<name>A0A7J4GS55_9ARCH</name>
<evidence type="ECO:0000313" key="6">
    <source>
        <dbReference type="Proteomes" id="UP000585802"/>
    </source>
</evidence>
<protein>
    <submittedName>
        <fullName evidence="5">Sugar kinase</fullName>
    </submittedName>
</protein>
<dbReference type="InterPro" id="IPR029056">
    <property type="entry name" value="Ribokinase-like"/>
</dbReference>
<dbReference type="PANTHER" id="PTHR10584:SF166">
    <property type="entry name" value="RIBOKINASE"/>
    <property type="match status" value="1"/>
</dbReference>
<gene>
    <name evidence="5" type="ORF">EYQ70_02985</name>
</gene>
<evidence type="ECO:0000259" key="4">
    <source>
        <dbReference type="Pfam" id="PF00294"/>
    </source>
</evidence>
<accession>A0A7J4GS55</accession>
<dbReference type="Pfam" id="PF00294">
    <property type="entry name" value="PfkB"/>
    <property type="match status" value="1"/>
</dbReference>
<sequence length="305" mass="33658">MRSNVVTKLLVAGVLALDDLKTPKKSQKGIVGGAGIYSSISASIFTNTTLVAVIGNDFPEKILEKIKKRGINTQSIKKLDYPTFHWSGEYKGDMLQAITHETDFRINDYYDWEINSEQRKTEFLLLCNNDPAIQLRILEQVEAKLIAMDTMNLWIDIAKEKLESVVSQVDILFINDAEAQQYSETQDLEEAALILLNKGPKYVVIKKGEKGASLYSKNFTKKILAFQVDNIVDPTGAGDSFAGAAMGYLANLDSVNIENLTDAMNYGAAVASITVEGFGTESIMDVTKSEINRRFNVLNGGPGRI</sequence>
<evidence type="ECO:0000256" key="2">
    <source>
        <dbReference type="ARBA" id="ARBA00022679"/>
    </source>
</evidence>
<dbReference type="EMBL" id="DUCX01000040">
    <property type="protein sequence ID" value="HIF37358.1"/>
    <property type="molecule type" value="Genomic_DNA"/>
</dbReference>
<dbReference type="InterPro" id="IPR002173">
    <property type="entry name" value="Carboh/pur_kinase_PfkB_CS"/>
</dbReference>
<organism evidence="5 6">
    <name type="scientific">Marine Group III euryarchaeote</name>
    <dbReference type="NCBI Taxonomy" id="2173149"/>
    <lineage>
        <taxon>Archaea</taxon>
        <taxon>Methanobacteriati</taxon>
        <taxon>Thermoplasmatota</taxon>
        <taxon>Thermoplasmata</taxon>
        <taxon>Candidatus Thermoprofundales</taxon>
    </lineage>
</organism>
<evidence type="ECO:0000256" key="3">
    <source>
        <dbReference type="ARBA" id="ARBA00022777"/>
    </source>
</evidence>
<feature type="domain" description="Carbohydrate kinase PfkB" evidence="4">
    <location>
        <begin position="30"/>
        <end position="282"/>
    </location>
</feature>